<reference evidence="6 7" key="1">
    <citation type="submission" date="2019-07" db="EMBL/GenBank/DDBJ databases">
        <title>Genome assembly of two rare yeast pathogens: Diutina rugosa and Trichomonascus ciferrii.</title>
        <authorList>
            <person name="Mixao V."/>
            <person name="Saus E."/>
            <person name="Hansen A."/>
            <person name="Lass-Flor C."/>
            <person name="Gabaldon T."/>
        </authorList>
    </citation>
    <scope>NUCLEOTIDE SEQUENCE [LARGE SCALE GENOMIC DNA]</scope>
    <source>
        <strain evidence="6 7">CBS 613</strain>
    </source>
</reference>
<dbReference type="InterPro" id="IPR000198">
    <property type="entry name" value="RhoGAP_dom"/>
</dbReference>
<dbReference type="PANTHER" id="PTHR23176:SF128">
    <property type="entry name" value="RHO GTPASE-ACTIVATING PROTEIN RGD1"/>
    <property type="match status" value="1"/>
</dbReference>
<dbReference type="InterPro" id="IPR050729">
    <property type="entry name" value="Rho-GAP"/>
</dbReference>
<keyword evidence="7" id="KW-1185">Reference proteome</keyword>
<dbReference type="SMART" id="SM00324">
    <property type="entry name" value="RhoGAP"/>
    <property type="match status" value="1"/>
</dbReference>
<dbReference type="InterPro" id="IPR008936">
    <property type="entry name" value="Rho_GTPase_activation_prot"/>
</dbReference>
<accession>A0A642UWM5</accession>
<evidence type="ECO:0000256" key="2">
    <source>
        <dbReference type="PROSITE-ProRule" id="PRU01077"/>
    </source>
</evidence>
<evidence type="ECO:0000256" key="3">
    <source>
        <dbReference type="SAM" id="MobiDB-lite"/>
    </source>
</evidence>
<name>A0A642UWM5_DIURU</name>
<dbReference type="InterPro" id="IPR031160">
    <property type="entry name" value="F_BAR_dom"/>
</dbReference>
<dbReference type="SUPFAM" id="SSF48350">
    <property type="entry name" value="GTPase activation domain, GAP"/>
    <property type="match status" value="1"/>
</dbReference>
<dbReference type="SUPFAM" id="SSF103657">
    <property type="entry name" value="BAR/IMD domain-like"/>
    <property type="match status" value="1"/>
</dbReference>
<dbReference type="PANTHER" id="PTHR23176">
    <property type="entry name" value="RHO/RAC/CDC GTPASE-ACTIVATING PROTEIN"/>
    <property type="match status" value="1"/>
</dbReference>
<feature type="region of interest" description="Disordered" evidence="3">
    <location>
        <begin position="385"/>
        <end position="441"/>
    </location>
</feature>
<feature type="compositionally biased region" description="Low complexity" evidence="3">
    <location>
        <begin position="385"/>
        <end position="410"/>
    </location>
</feature>
<dbReference type="GO" id="GO:0005096">
    <property type="term" value="F:GTPase activator activity"/>
    <property type="evidence" value="ECO:0007669"/>
    <property type="project" value="UniProtKB-KW"/>
</dbReference>
<dbReference type="GeneID" id="54779313"/>
<comment type="caution">
    <text evidence="6">The sequence shown here is derived from an EMBL/GenBank/DDBJ whole genome shotgun (WGS) entry which is preliminary data.</text>
</comment>
<dbReference type="AlphaFoldDB" id="A0A642UWM5"/>
<dbReference type="VEuPathDB" id="FungiDB:DIURU_000660"/>
<dbReference type="RefSeq" id="XP_034014327.1">
    <property type="nucleotide sequence ID" value="XM_034158933.1"/>
</dbReference>
<keyword evidence="1" id="KW-0343">GTPase activation</keyword>
<feature type="region of interest" description="Disordered" evidence="3">
    <location>
        <begin position="329"/>
        <end position="357"/>
    </location>
</feature>
<feature type="compositionally biased region" description="Low complexity" evidence="3">
    <location>
        <begin position="335"/>
        <end position="357"/>
    </location>
</feature>
<protein>
    <submittedName>
        <fullName evidence="6">Uncharacterized protein</fullName>
    </submittedName>
</protein>
<dbReference type="GO" id="GO:0005938">
    <property type="term" value="C:cell cortex"/>
    <property type="evidence" value="ECO:0007669"/>
    <property type="project" value="UniProtKB-ARBA"/>
</dbReference>
<dbReference type="PROSITE" id="PS50238">
    <property type="entry name" value="RHOGAP"/>
    <property type="match status" value="1"/>
</dbReference>
<dbReference type="Pfam" id="PF00611">
    <property type="entry name" value="FCH"/>
    <property type="match status" value="1"/>
</dbReference>
<dbReference type="OrthoDB" id="437889at2759"/>
<evidence type="ECO:0000259" key="5">
    <source>
        <dbReference type="PROSITE" id="PS51741"/>
    </source>
</evidence>
<feature type="domain" description="Rho-GAP" evidence="4">
    <location>
        <begin position="453"/>
        <end position="648"/>
    </location>
</feature>
<evidence type="ECO:0000313" key="6">
    <source>
        <dbReference type="EMBL" id="KAA8906976.1"/>
    </source>
</evidence>
<evidence type="ECO:0000256" key="1">
    <source>
        <dbReference type="ARBA" id="ARBA00022468"/>
    </source>
</evidence>
<dbReference type="PROSITE" id="PS51741">
    <property type="entry name" value="F_BAR"/>
    <property type="match status" value="1"/>
</dbReference>
<organism evidence="6 7">
    <name type="scientific">Diutina rugosa</name>
    <name type="common">Yeast</name>
    <name type="synonym">Candida rugosa</name>
    <dbReference type="NCBI Taxonomy" id="5481"/>
    <lineage>
        <taxon>Eukaryota</taxon>
        <taxon>Fungi</taxon>
        <taxon>Dikarya</taxon>
        <taxon>Ascomycota</taxon>
        <taxon>Saccharomycotina</taxon>
        <taxon>Pichiomycetes</taxon>
        <taxon>Debaryomycetaceae</taxon>
        <taxon>Diutina</taxon>
    </lineage>
</organism>
<evidence type="ECO:0000259" key="4">
    <source>
        <dbReference type="PROSITE" id="PS50238"/>
    </source>
</evidence>
<dbReference type="Gene3D" id="1.10.555.10">
    <property type="entry name" value="Rho GTPase activation protein"/>
    <property type="match status" value="1"/>
</dbReference>
<dbReference type="GO" id="GO:0007165">
    <property type="term" value="P:signal transduction"/>
    <property type="evidence" value="ECO:0007669"/>
    <property type="project" value="InterPro"/>
</dbReference>
<dbReference type="OMA" id="DSGWQAR"/>
<sequence length="653" mass="72678">MSTSSPSAKLLEQDRVKSFLNSDSALDVLLTRLKQSLNTGEEFARYIKKKAQVEDDHYTQLKKTAAHTRQVSANNGKLKQDSFSRQFDKIVEFDDTQYGVGNAYVKALNVMFDELMSLVDTVSRSRKMIKEEGKRKEKECQDAIVAAEKAKLKYFHLAEDLDRLRTADPNKKSFSLRNRSVTQQEEDMQRKVNAADQDYKMKVTTCKKLKDEIMVLHRPNNSKKLKELILQMDIAMNLQLQKYVTWNENLIMNSGVLAVPLGGTKPSLREIASGVDNEKDLYDYLMKHERAPNSTKALQPVEYQVHPSLAKYSKATQPKTFLNKPDHTTVQAHVPTNNGTNSVPPSNSGPSSGFGTSATSTAAGAVTGAATGAAIGAAASPALPPSYQSTYEPPSTSTSAPPSSTPYPMSNEQDEEEDGYMYSSLDPSASGTPKIGELTGPKPLNLAQPTFGVSVEEVITFAGIDNVPLVVKRCIDVIEQYGMDIEGIYRTSGSKTTVQQLRDQIDQKYTNYLLIGSNIDERNVLDGDIYCVASLLKLYFNLLPEPLLTREYCQSFIETVKSMDETYIAKKMHHLVFKLPDGAYFTLRALIFHLNKVAAHEKNNRMNAKSLAIIWGPAILNDDSLNPQDLGYKSKVVEELMRIANDIFDTDDE</sequence>
<dbReference type="GO" id="GO:0005933">
    <property type="term" value="C:cellular bud"/>
    <property type="evidence" value="ECO:0007669"/>
    <property type="project" value="UniProtKB-ARBA"/>
</dbReference>
<dbReference type="InterPro" id="IPR001060">
    <property type="entry name" value="FCH_dom"/>
</dbReference>
<dbReference type="EMBL" id="SWFT01000027">
    <property type="protein sequence ID" value="KAA8906976.1"/>
    <property type="molecule type" value="Genomic_DNA"/>
</dbReference>
<gene>
    <name evidence="6" type="ORF">DIURU_000660</name>
</gene>
<evidence type="ECO:0000313" key="7">
    <source>
        <dbReference type="Proteomes" id="UP000449547"/>
    </source>
</evidence>
<keyword evidence="2" id="KW-0175">Coiled coil</keyword>
<dbReference type="Pfam" id="PF00620">
    <property type="entry name" value="RhoGAP"/>
    <property type="match status" value="1"/>
</dbReference>
<proteinExistence type="predicted"/>
<dbReference type="Proteomes" id="UP000449547">
    <property type="component" value="Unassembled WGS sequence"/>
</dbReference>
<feature type="domain" description="F-BAR" evidence="5">
    <location>
        <begin position="12"/>
        <end position="280"/>
    </location>
</feature>
<dbReference type="Gene3D" id="1.20.1270.60">
    <property type="entry name" value="Arfaptin homology (AH) domain/BAR domain"/>
    <property type="match status" value="1"/>
</dbReference>
<dbReference type="InterPro" id="IPR027267">
    <property type="entry name" value="AH/BAR_dom_sf"/>
</dbReference>